<accession>A0ABQ7KEB1</accession>
<dbReference type="InterPro" id="IPR027065">
    <property type="entry name" value="Lon_Prtase"/>
</dbReference>
<keyword evidence="5 10" id="KW-0378">Hydrolase</keyword>
<evidence type="ECO:0000259" key="15">
    <source>
        <dbReference type="PROSITE" id="PS51787"/>
    </source>
</evidence>
<dbReference type="Pfam" id="PF13624">
    <property type="entry name" value="SurA_N_3"/>
    <property type="match status" value="1"/>
</dbReference>
<keyword evidence="6 10" id="KW-0720">Serine protease</keyword>
<dbReference type="Gene3D" id="3.30.230.10">
    <property type="match status" value="1"/>
</dbReference>
<dbReference type="NCBIfam" id="TIGR00763">
    <property type="entry name" value="lon"/>
    <property type="match status" value="1"/>
</dbReference>
<dbReference type="SMART" id="SM00382">
    <property type="entry name" value="AAA"/>
    <property type="match status" value="1"/>
</dbReference>
<dbReference type="PROSITE" id="PS51786">
    <property type="entry name" value="LON_PROTEOLYTIC"/>
    <property type="match status" value="1"/>
</dbReference>
<dbReference type="Pfam" id="PF13616">
    <property type="entry name" value="Rotamase_3"/>
    <property type="match status" value="1"/>
</dbReference>
<dbReference type="InterPro" id="IPR004815">
    <property type="entry name" value="Lon_bac/euk-typ"/>
</dbReference>
<dbReference type="InterPro" id="IPR000297">
    <property type="entry name" value="PPIase_PpiC"/>
</dbReference>
<organism evidence="16 17">
    <name type="scientific">Linnemannia gamsii</name>
    <dbReference type="NCBI Taxonomy" id="64522"/>
    <lineage>
        <taxon>Eukaryota</taxon>
        <taxon>Fungi</taxon>
        <taxon>Fungi incertae sedis</taxon>
        <taxon>Mucoromycota</taxon>
        <taxon>Mortierellomycotina</taxon>
        <taxon>Mortierellomycetes</taxon>
        <taxon>Mortierellales</taxon>
        <taxon>Mortierellaceae</taxon>
        <taxon>Linnemannia</taxon>
    </lineage>
</organism>
<dbReference type="SUPFAM" id="SSF54211">
    <property type="entry name" value="Ribosomal protein S5 domain 2-like"/>
    <property type="match status" value="1"/>
</dbReference>
<evidence type="ECO:0000259" key="14">
    <source>
        <dbReference type="PROSITE" id="PS51786"/>
    </source>
</evidence>
<dbReference type="InterPro" id="IPR027304">
    <property type="entry name" value="Trigger_fact/SurA_dom_sf"/>
</dbReference>
<dbReference type="SUPFAM" id="SSF52540">
    <property type="entry name" value="P-loop containing nucleoside triphosphate hydrolases"/>
    <property type="match status" value="1"/>
</dbReference>
<dbReference type="PROSITE" id="PS50198">
    <property type="entry name" value="PPIC_PPIASE_2"/>
    <property type="match status" value="1"/>
</dbReference>
<reference evidence="16 17" key="1">
    <citation type="journal article" date="2020" name="Fungal Divers.">
        <title>Resolving the Mortierellaceae phylogeny through synthesis of multi-gene phylogenetics and phylogenomics.</title>
        <authorList>
            <person name="Vandepol N."/>
            <person name="Liber J."/>
            <person name="Desiro A."/>
            <person name="Na H."/>
            <person name="Kennedy M."/>
            <person name="Barry K."/>
            <person name="Grigoriev I.V."/>
            <person name="Miller A.N."/>
            <person name="O'Donnell K."/>
            <person name="Stajich J.E."/>
            <person name="Bonito G."/>
        </authorList>
    </citation>
    <scope>NUCLEOTIDE SEQUENCE [LARGE SCALE GENOMIC DNA]</scope>
    <source>
        <strain evidence="16 17">AD045</strain>
    </source>
</reference>
<evidence type="ECO:0000256" key="3">
    <source>
        <dbReference type="ARBA" id="ARBA00022670"/>
    </source>
</evidence>
<dbReference type="SUPFAM" id="SSF88697">
    <property type="entry name" value="PUA domain-like"/>
    <property type="match status" value="1"/>
</dbReference>
<dbReference type="InterPro" id="IPR020568">
    <property type="entry name" value="Ribosomal_Su5_D2-typ_SF"/>
</dbReference>
<dbReference type="Pfam" id="PF00004">
    <property type="entry name" value="AAA"/>
    <property type="match status" value="1"/>
</dbReference>
<dbReference type="Gene3D" id="1.20.58.1480">
    <property type="match status" value="1"/>
</dbReference>
<keyword evidence="2" id="KW-0963">Cytoplasm</keyword>
<keyword evidence="9" id="KW-0413">Isomerase</keyword>
<dbReference type="InterPro" id="IPR008269">
    <property type="entry name" value="Lon_proteolytic"/>
</dbReference>
<evidence type="ECO:0000256" key="2">
    <source>
        <dbReference type="ARBA" id="ARBA00022490"/>
    </source>
</evidence>
<protein>
    <recommendedName>
        <fullName evidence="12">Lon protease homolog</fullName>
        <ecNumber evidence="12">3.4.21.-</ecNumber>
    </recommendedName>
</protein>
<proteinExistence type="inferred from homology"/>
<dbReference type="InterPro" id="IPR003593">
    <property type="entry name" value="AAA+_ATPase"/>
</dbReference>
<comment type="subcellular location">
    <subcellularLocation>
        <location evidence="1">Cytoplasm</location>
    </subcellularLocation>
</comment>
<feature type="domain" description="Lon proteolytic" evidence="14">
    <location>
        <begin position="516"/>
        <end position="702"/>
    </location>
</feature>
<evidence type="ECO:0000256" key="10">
    <source>
        <dbReference type="PROSITE-ProRule" id="PRU01122"/>
    </source>
</evidence>
<feature type="domain" description="PpiC" evidence="13">
    <location>
        <begin position="903"/>
        <end position="1026"/>
    </location>
</feature>
<dbReference type="InterPro" id="IPR015947">
    <property type="entry name" value="PUA-like_sf"/>
</dbReference>
<dbReference type="Gene3D" id="1.20.5.5270">
    <property type="match status" value="1"/>
</dbReference>
<evidence type="ECO:0000256" key="12">
    <source>
        <dbReference type="RuleBase" id="RU000592"/>
    </source>
</evidence>
<dbReference type="PROSITE" id="PS01046">
    <property type="entry name" value="LON_SER"/>
    <property type="match status" value="1"/>
</dbReference>
<comment type="caution">
    <text evidence="16">The sequence shown here is derived from an EMBL/GenBank/DDBJ whole genome shotgun (WGS) entry which is preliminary data.</text>
</comment>
<evidence type="ECO:0000313" key="17">
    <source>
        <dbReference type="Proteomes" id="UP001194696"/>
    </source>
</evidence>
<dbReference type="Proteomes" id="UP001194696">
    <property type="component" value="Unassembled WGS sequence"/>
</dbReference>
<evidence type="ECO:0000256" key="4">
    <source>
        <dbReference type="ARBA" id="ARBA00022741"/>
    </source>
</evidence>
<dbReference type="InterPro" id="IPR008268">
    <property type="entry name" value="Peptidase_S16_AS"/>
</dbReference>
<evidence type="ECO:0000256" key="8">
    <source>
        <dbReference type="ARBA" id="ARBA00023016"/>
    </source>
</evidence>
<dbReference type="Gene3D" id="3.10.50.40">
    <property type="match status" value="1"/>
</dbReference>
<evidence type="ECO:0000256" key="5">
    <source>
        <dbReference type="ARBA" id="ARBA00022801"/>
    </source>
</evidence>
<dbReference type="InterPro" id="IPR014721">
    <property type="entry name" value="Ribsml_uS5_D2-typ_fold_subgr"/>
</dbReference>
<evidence type="ECO:0000256" key="1">
    <source>
        <dbReference type="ARBA" id="ARBA00004496"/>
    </source>
</evidence>
<dbReference type="HAMAP" id="MF_01973">
    <property type="entry name" value="lon_bact"/>
    <property type="match status" value="1"/>
</dbReference>
<evidence type="ECO:0000256" key="7">
    <source>
        <dbReference type="ARBA" id="ARBA00022840"/>
    </source>
</evidence>
<comment type="similarity">
    <text evidence="10 11">Belongs to the peptidase S16 family.</text>
</comment>
<keyword evidence="9" id="KW-0697">Rotamase</keyword>
<dbReference type="InterPro" id="IPR027417">
    <property type="entry name" value="P-loop_NTPase"/>
</dbReference>
<feature type="active site" evidence="10">
    <location>
        <position position="603"/>
    </location>
</feature>
<dbReference type="PROSITE" id="PS51787">
    <property type="entry name" value="LON_N"/>
    <property type="match status" value="1"/>
</dbReference>
<evidence type="ECO:0000256" key="9">
    <source>
        <dbReference type="PROSITE-ProRule" id="PRU00278"/>
    </source>
</evidence>
<dbReference type="EC" id="3.4.21.-" evidence="12"/>
<dbReference type="CDD" id="cd19500">
    <property type="entry name" value="RecA-like_Lon"/>
    <property type="match status" value="1"/>
</dbReference>
<dbReference type="NCBIfam" id="NF008053">
    <property type="entry name" value="PRK10787.1"/>
    <property type="match status" value="1"/>
</dbReference>
<evidence type="ECO:0000256" key="6">
    <source>
        <dbReference type="ARBA" id="ARBA00022825"/>
    </source>
</evidence>
<evidence type="ECO:0000256" key="11">
    <source>
        <dbReference type="RuleBase" id="RU000591"/>
    </source>
</evidence>
<sequence>MLKLPDGTVKVLVEGLQRAKVLSIEEHDAQFFCTLQPLEPDQAESTQTEALRRALISQFEQYVKLNKKVPPEILTSLADIEEAGRLVDTIAAHLPLKLEQKQRTLEMFSVFERLEHLLAQLEAEIDILQVEKRIRGRVKRQMEKSQREYYLNEQVKAIQKELGEGEDGADLEEIDKRITAARMPKEAKKKALGELKKLKLMSPMSAEATVVRNYIDTLINLPWRKKSKVDNNLPHAEKVLDEDHYGLEKVKERILEYLAVQQRVDKVKAPILCLVGPPGVGKTSLGQSIARATNRKFVRMALGGVRDEAEIRGHRRTYIGSMPGKILQSLAKVGVRNPLFLLDEVDKMGTDFRGDPSSALLEVLDPEQNHTFADHYVEVDFDLSDVMFVATSNSLNIPPPLLDRMEVIRLSGYTEDEKINIARRYLVPKQTRNNGLQNGEFELAEEGVRDIIRYYTREAGVRSLEREISKICRKVVKILLLQKELEKTAGTIAVDSSNLSTFLGVRKYDFGLAAKENQIGQVTGLAWTEVGGDLLTIEAAVMPGKGLVLRTGSLGDVMKESVEAARSVVRSRAQRLGIADEFFEKKDIHIHVPEGATPKDGPSAGVAMATALVSVLTGIAVRANVAMTGEITLRGEVLPIGGLKEKLLAAHRGGIKLVLIPEDNGFRGFFDTSANVADVGGSKITRQEYDTLLNEQLERMREMFGGAVDMAAVDTPVLRQILLDNLIQQRLLAHEARRQHLSASDDAVRQTILGIPALEPLRKADGSIDTDKYRELLAAQGMTPEQFDARVRQGLAIAQISDSIEASALMPKSSAQQVANLSMQQREVRELVFHPLDYSVKVNPTAEQLTQYYAEHQQEFATPETATVNYAILSADLMATTITPSEDELKQAYQDNLAAYQTPKQVRASHILITVPKEEAKANDAKAEVKTAASATAQAHATAREQAKAKAEALLAQLRQQPAQFAEIARKESQDPGSATRGGDLGYFGPGMMVKPFEAAAFKLKLNEISGLVQSDFGYHIIQVTDIKPALTQPFDKVKETLFNDLKKQQAAQRFAAAVEQFSNIVYEQTDSLTPAAEKFNLVVQQATLTKHTTPALSAVPALAHPKFLAAVFDNEVLKGKHNTAAIDVGDNTLIAAHVTEHKPASVLPFEAVKQSVQQKVVLLQAAELARQAGAEKLASLRQSKSIEGFSPVLKLSRAGIQGLTPKAVSAIFKADAQQLPHYVSTILDGGIYAIYRVESLTTPPAIEPQRLAALQQQLAQLTGQLELNAYLASLRTRSKVKIYAVEKAPASE</sequence>
<dbReference type="Gene3D" id="3.40.50.300">
    <property type="entry name" value="P-loop containing nucleotide triphosphate hydrolases"/>
    <property type="match status" value="1"/>
</dbReference>
<dbReference type="InterPro" id="IPR003111">
    <property type="entry name" value="Lon_prtase_N"/>
</dbReference>
<dbReference type="SUPFAM" id="SSF54534">
    <property type="entry name" value="FKBP-like"/>
    <property type="match status" value="1"/>
</dbReference>
<gene>
    <name evidence="16" type="ORF">BGZ96_010698</name>
</gene>
<feature type="domain" description="Lon N-terminal" evidence="15">
    <location>
        <begin position="1"/>
        <end position="125"/>
    </location>
</feature>
<keyword evidence="8" id="KW-0346">Stress response</keyword>
<dbReference type="Gene3D" id="1.10.4030.10">
    <property type="entry name" value="Porin chaperone SurA, peptide-binding domain"/>
    <property type="match status" value="1"/>
</dbReference>
<feature type="active site" evidence="10">
    <location>
        <position position="646"/>
    </location>
</feature>
<dbReference type="InterPro" id="IPR054594">
    <property type="entry name" value="Lon_lid"/>
</dbReference>
<dbReference type="InterPro" id="IPR003959">
    <property type="entry name" value="ATPase_AAA_core"/>
</dbReference>
<name>A0ABQ7KEB1_9FUNG</name>
<evidence type="ECO:0000313" key="16">
    <source>
        <dbReference type="EMBL" id="KAG0295897.1"/>
    </source>
</evidence>
<dbReference type="Pfam" id="PF02190">
    <property type="entry name" value="LON_substr_bdg"/>
    <property type="match status" value="1"/>
</dbReference>
<keyword evidence="3 10" id="KW-0645">Protease</keyword>
<keyword evidence="4 11" id="KW-0547">Nucleotide-binding</keyword>
<dbReference type="InterPro" id="IPR046357">
    <property type="entry name" value="PPIase_dom_sf"/>
</dbReference>
<keyword evidence="7 11" id="KW-0067">ATP-binding</keyword>
<dbReference type="PRINTS" id="PR00830">
    <property type="entry name" value="ENDOLAPTASE"/>
</dbReference>
<dbReference type="Pfam" id="PF22667">
    <property type="entry name" value="Lon_lid"/>
    <property type="match status" value="1"/>
</dbReference>
<evidence type="ECO:0000259" key="13">
    <source>
        <dbReference type="PROSITE" id="PS50198"/>
    </source>
</evidence>
<dbReference type="SMART" id="SM00464">
    <property type="entry name" value="LON"/>
    <property type="match status" value="1"/>
</dbReference>
<dbReference type="PANTHER" id="PTHR10046">
    <property type="entry name" value="ATP DEPENDENT LON PROTEASE FAMILY MEMBER"/>
    <property type="match status" value="1"/>
</dbReference>
<dbReference type="SUPFAM" id="SSF109998">
    <property type="entry name" value="Triger factor/SurA peptide-binding domain-like"/>
    <property type="match status" value="1"/>
</dbReference>
<dbReference type="Gene3D" id="1.10.8.60">
    <property type="match status" value="1"/>
</dbReference>
<dbReference type="Pfam" id="PF05362">
    <property type="entry name" value="Lon_C"/>
    <property type="match status" value="1"/>
</dbReference>
<dbReference type="EMBL" id="JAAAIM010000071">
    <property type="protein sequence ID" value="KAG0295897.1"/>
    <property type="molecule type" value="Genomic_DNA"/>
</dbReference>
<dbReference type="InterPro" id="IPR027543">
    <property type="entry name" value="Lon_bac"/>
</dbReference>
<keyword evidence="17" id="KW-1185">Reference proteome</keyword>